<feature type="domain" description="DUF4037" evidence="1">
    <location>
        <begin position="129"/>
        <end position="227"/>
    </location>
</feature>
<dbReference type="OrthoDB" id="3030at2"/>
<dbReference type="EMBL" id="RCUV01000001">
    <property type="protein sequence ID" value="RLP73785.1"/>
    <property type="molecule type" value="Genomic_DNA"/>
</dbReference>
<dbReference type="RefSeq" id="WP_121671335.1">
    <property type="nucleotide sequence ID" value="NZ_BMXM01000002.1"/>
</dbReference>
<evidence type="ECO:0000259" key="1">
    <source>
        <dbReference type="Pfam" id="PF13228"/>
    </source>
</evidence>
<protein>
    <submittedName>
        <fullName evidence="2">DUF4037 domain-containing protein</fullName>
    </submittedName>
</protein>
<proteinExistence type="predicted"/>
<evidence type="ECO:0000313" key="3">
    <source>
        <dbReference type="Proteomes" id="UP000270299"/>
    </source>
</evidence>
<keyword evidence="3" id="KW-1185">Reference proteome</keyword>
<gene>
    <name evidence="2" type="ORF">D9V29_00330</name>
</gene>
<comment type="caution">
    <text evidence="2">The sequence shown here is derived from an EMBL/GenBank/DDBJ whole genome shotgun (WGS) entry which is preliminary data.</text>
</comment>
<dbReference type="Pfam" id="PF13228">
    <property type="entry name" value="DUF4037"/>
    <property type="match status" value="1"/>
</dbReference>
<organism evidence="2 3">
    <name type="scientific">Mycetocola manganoxydans</name>
    <dbReference type="NCBI Taxonomy" id="699879"/>
    <lineage>
        <taxon>Bacteria</taxon>
        <taxon>Bacillati</taxon>
        <taxon>Actinomycetota</taxon>
        <taxon>Actinomycetes</taxon>
        <taxon>Micrococcales</taxon>
        <taxon>Microbacteriaceae</taxon>
        <taxon>Mycetocola</taxon>
    </lineage>
</organism>
<dbReference type="InterPro" id="IPR025117">
    <property type="entry name" value="DUF4037"/>
</dbReference>
<dbReference type="AlphaFoldDB" id="A0A3L7A1E0"/>
<evidence type="ECO:0000313" key="2">
    <source>
        <dbReference type="EMBL" id="RLP73785.1"/>
    </source>
</evidence>
<sequence>MATMSLSGTDLSRDYFTEVVRPLVDERWPGLPLAAGRFGSGSDVLGLDDALSRDHDWGLRLTILVEQDVVEPIRVWLAQQLPPEYRGHPTRFATTWHPVPTVQVEVSTADEFVSSRTGVGPEPLGITDWLSLTGQSVLEVTAGGVFADDAGAFAAIRNRFDWYPDDVWRYVLAAEWARIGQEFPFVGRAASRGDEVGSGLIAGRIAVAAMRLGFLLERRWPPYSKWLGTMFADLPIAADVAPALTAALGANRWENREAGLATAVTALNEGQRHVGLPSVAAAIEPFWDRPFLGIGAVPETLLESITDERVRELPAGIGSIEQVSDSVSVLVSPERRRTVMAALLAGGGSTGR</sequence>
<dbReference type="Proteomes" id="UP000270299">
    <property type="component" value="Unassembled WGS sequence"/>
</dbReference>
<accession>A0A3L7A1E0</accession>
<reference evidence="2 3" key="1">
    <citation type="submission" date="2018-10" db="EMBL/GenBank/DDBJ databases">
        <authorList>
            <person name="Li J."/>
        </authorList>
    </citation>
    <scope>NUCLEOTIDE SEQUENCE [LARGE SCALE GENOMIC DNA]</scope>
    <source>
        <strain evidence="2 3">CCTCC AB209002</strain>
    </source>
</reference>
<name>A0A3L7A1E0_9MICO</name>